<dbReference type="AlphaFoldDB" id="A0A2Z2NSJ0"/>
<evidence type="ECO:0000313" key="2">
    <source>
        <dbReference type="EMBL" id="ASJ72981.1"/>
    </source>
</evidence>
<keyword evidence="1" id="KW-0472">Membrane</keyword>
<keyword evidence="1" id="KW-0812">Transmembrane</keyword>
<evidence type="ECO:0008006" key="4">
    <source>
        <dbReference type="Google" id="ProtNLM"/>
    </source>
</evidence>
<evidence type="ECO:0000313" key="3">
    <source>
        <dbReference type="Proteomes" id="UP000250079"/>
    </source>
</evidence>
<dbReference type="RefSeq" id="WP_088918239.1">
    <property type="nucleotide sequence ID" value="NZ_CP018632.1"/>
</dbReference>
<dbReference type="KEGG" id="gai:IMCC3135_14480"/>
<reference evidence="2 3" key="1">
    <citation type="submission" date="2016-12" db="EMBL/GenBank/DDBJ databases">
        <authorList>
            <person name="Song W.-J."/>
            <person name="Kurnit D.M."/>
        </authorList>
    </citation>
    <scope>NUCLEOTIDE SEQUENCE [LARGE SCALE GENOMIC DNA]</scope>
    <source>
        <strain evidence="2 3">IMCC3135</strain>
    </source>
</reference>
<dbReference type="OrthoDB" id="8704084at2"/>
<sequence length="112" mass="12244">MKRSTKALLLSAFAYPGAGHWYLEKKLPAILLIAASIAAFYVLMSGMWTQTNLLAEQIVSGEVQFEVGAVLDLMTAQNNPDQSNSITTATAWMGIIWVVAVVDTWRLGRTKA</sequence>
<protein>
    <recommendedName>
        <fullName evidence="4">DUF5683 domain-containing protein</fullName>
    </recommendedName>
</protein>
<dbReference type="Proteomes" id="UP000250079">
    <property type="component" value="Chromosome"/>
</dbReference>
<keyword evidence="1" id="KW-1133">Transmembrane helix</keyword>
<name>A0A2Z2NSJ0_9GAMM</name>
<dbReference type="EMBL" id="CP018632">
    <property type="protein sequence ID" value="ASJ72981.1"/>
    <property type="molecule type" value="Genomic_DNA"/>
</dbReference>
<evidence type="ECO:0000256" key="1">
    <source>
        <dbReference type="SAM" id="Phobius"/>
    </source>
</evidence>
<proteinExistence type="predicted"/>
<gene>
    <name evidence="2" type="ORF">IMCC3135_14480</name>
</gene>
<accession>A0A2Z2NSJ0</accession>
<organism evidence="2 3">
    <name type="scientific">Granulosicoccus antarcticus IMCC3135</name>
    <dbReference type="NCBI Taxonomy" id="1192854"/>
    <lineage>
        <taxon>Bacteria</taxon>
        <taxon>Pseudomonadati</taxon>
        <taxon>Pseudomonadota</taxon>
        <taxon>Gammaproteobacteria</taxon>
        <taxon>Chromatiales</taxon>
        <taxon>Granulosicoccaceae</taxon>
        <taxon>Granulosicoccus</taxon>
    </lineage>
</organism>
<feature type="transmembrane region" description="Helical" evidence="1">
    <location>
        <begin position="29"/>
        <end position="48"/>
    </location>
</feature>
<keyword evidence="3" id="KW-1185">Reference proteome</keyword>